<dbReference type="EMBL" id="UOFG01000243">
    <property type="protein sequence ID" value="VAW65061.1"/>
    <property type="molecule type" value="Genomic_DNA"/>
</dbReference>
<dbReference type="AlphaFoldDB" id="A0A3B0XBC8"/>
<evidence type="ECO:0008006" key="2">
    <source>
        <dbReference type="Google" id="ProtNLM"/>
    </source>
</evidence>
<reference evidence="1" key="1">
    <citation type="submission" date="2018-06" db="EMBL/GenBank/DDBJ databases">
        <authorList>
            <person name="Zhirakovskaya E."/>
        </authorList>
    </citation>
    <scope>NUCLEOTIDE SEQUENCE</scope>
</reference>
<name>A0A3B0XBC8_9ZZZZ</name>
<evidence type="ECO:0000313" key="1">
    <source>
        <dbReference type="EMBL" id="VAW65061.1"/>
    </source>
</evidence>
<accession>A0A3B0XBC8</accession>
<protein>
    <recommendedName>
        <fullName evidence="2">PEP-CTERM protein-sorting domain-containing protein</fullName>
    </recommendedName>
</protein>
<sequence>MPVLLPQPAWDSDYSLGVTFQNDLTATTLNPGKRAFIQKKRGDTGIVVDPVPVPTAIWLSGSGLTGLIVTARRQRA</sequence>
<organism evidence="1">
    <name type="scientific">hydrothermal vent metagenome</name>
    <dbReference type="NCBI Taxonomy" id="652676"/>
    <lineage>
        <taxon>unclassified sequences</taxon>
        <taxon>metagenomes</taxon>
        <taxon>ecological metagenomes</taxon>
    </lineage>
</organism>
<proteinExistence type="predicted"/>
<gene>
    <name evidence="1" type="ORF">MNBD_GAMMA11-2079</name>
</gene>